<keyword evidence="3" id="KW-1185">Reference proteome</keyword>
<feature type="compositionally biased region" description="Basic and acidic residues" evidence="1">
    <location>
        <begin position="228"/>
        <end position="238"/>
    </location>
</feature>
<feature type="region of interest" description="Disordered" evidence="1">
    <location>
        <begin position="102"/>
        <end position="239"/>
    </location>
</feature>
<feature type="compositionally biased region" description="Basic and acidic residues" evidence="1">
    <location>
        <begin position="208"/>
        <end position="218"/>
    </location>
</feature>
<accession>A0A9W6KSH0</accession>
<proteinExistence type="predicted"/>
<protein>
    <submittedName>
        <fullName evidence="2">Uncharacterized protein</fullName>
    </submittedName>
</protein>
<comment type="caution">
    <text evidence="2">The sequence shown here is derived from an EMBL/GenBank/DDBJ whole genome shotgun (WGS) entry which is preliminary data.</text>
</comment>
<organism evidence="2 3">
    <name type="scientific">Dactylosporangium matsuzakiense</name>
    <dbReference type="NCBI Taxonomy" id="53360"/>
    <lineage>
        <taxon>Bacteria</taxon>
        <taxon>Bacillati</taxon>
        <taxon>Actinomycetota</taxon>
        <taxon>Actinomycetes</taxon>
        <taxon>Micromonosporales</taxon>
        <taxon>Micromonosporaceae</taxon>
        <taxon>Dactylosporangium</taxon>
    </lineage>
</organism>
<evidence type="ECO:0000313" key="3">
    <source>
        <dbReference type="Proteomes" id="UP001143480"/>
    </source>
</evidence>
<evidence type="ECO:0000313" key="2">
    <source>
        <dbReference type="EMBL" id="GLL05585.1"/>
    </source>
</evidence>
<dbReference type="AlphaFoldDB" id="A0A9W6KSH0"/>
<evidence type="ECO:0000256" key="1">
    <source>
        <dbReference type="SAM" id="MobiDB-lite"/>
    </source>
</evidence>
<feature type="compositionally biased region" description="Basic and acidic residues" evidence="1">
    <location>
        <begin position="294"/>
        <end position="305"/>
    </location>
</feature>
<feature type="compositionally biased region" description="Gly residues" evidence="1">
    <location>
        <begin position="103"/>
        <end position="112"/>
    </location>
</feature>
<sequence length="305" mass="31401">MQQRGREGDPGGAADQEDAADVLGGDAGTAQERDRQRHSAVQVGAGGELELLPGQVQVLADQRQVQVRGRVPGQLLLRGPGPDPERAPGLLVLRALRPVEPGPGLGGAGGERAGVLDDGGVEVQPADVGEPGGGHDLERGPDPHDAHVERAGAEVVHDHALPGPQIPDGCEVRRRGHRLRHEADLAQPGPGGGVGEDRQPGPAPGGRVGEDDLTDRGAGDPPGLVRDPAQDRGQELGDRVLALAEPHGALVDASLRVRLQPGRPGGRGPLGVQPGEQVRAGAGEHGRGQQGRGVEQERTDRPRAG</sequence>
<reference evidence="2" key="1">
    <citation type="journal article" date="2014" name="Int. J. Syst. Evol. Microbiol.">
        <title>Complete genome sequence of Corynebacterium casei LMG S-19264T (=DSM 44701T), isolated from a smear-ripened cheese.</title>
        <authorList>
            <consortium name="US DOE Joint Genome Institute (JGI-PGF)"/>
            <person name="Walter F."/>
            <person name="Albersmeier A."/>
            <person name="Kalinowski J."/>
            <person name="Ruckert C."/>
        </authorList>
    </citation>
    <scope>NUCLEOTIDE SEQUENCE</scope>
    <source>
        <strain evidence="2">VKM Ac-1321</strain>
    </source>
</reference>
<dbReference type="EMBL" id="BSFP01000060">
    <property type="protein sequence ID" value="GLL05585.1"/>
    <property type="molecule type" value="Genomic_DNA"/>
</dbReference>
<feature type="region of interest" description="Disordered" evidence="1">
    <location>
        <begin position="255"/>
        <end position="305"/>
    </location>
</feature>
<feature type="region of interest" description="Disordered" evidence="1">
    <location>
        <begin position="1"/>
        <end position="42"/>
    </location>
</feature>
<name>A0A9W6KSH0_9ACTN</name>
<dbReference type="Proteomes" id="UP001143480">
    <property type="component" value="Unassembled WGS sequence"/>
</dbReference>
<feature type="compositionally biased region" description="Basic and acidic residues" evidence="1">
    <location>
        <begin position="133"/>
        <end position="160"/>
    </location>
</feature>
<gene>
    <name evidence="2" type="ORF">GCM10017581_073320</name>
</gene>
<reference evidence="2" key="2">
    <citation type="submission" date="2023-01" db="EMBL/GenBank/DDBJ databases">
        <authorList>
            <person name="Sun Q."/>
            <person name="Evtushenko L."/>
        </authorList>
    </citation>
    <scope>NUCLEOTIDE SEQUENCE</scope>
    <source>
        <strain evidence="2">VKM Ac-1321</strain>
    </source>
</reference>